<evidence type="ECO:0000256" key="2">
    <source>
        <dbReference type="ARBA" id="ARBA00015075"/>
    </source>
</evidence>
<proteinExistence type="inferred from homology"/>
<comment type="similarity">
    <text evidence="1">Belongs to the CcdB toxin family.</text>
</comment>
<dbReference type="GO" id="GO:0008657">
    <property type="term" value="F:DNA topoisomerase type II (double strand cut, ATP-hydrolyzing) inhibitor activity"/>
    <property type="evidence" value="ECO:0007669"/>
    <property type="project" value="InterPro"/>
</dbReference>
<evidence type="ECO:0000256" key="1">
    <source>
        <dbReference type="ARBA" id="ARBA00005230"/>
    </source>
</evidence>
<dbReference type="EMBL" id="AKGD01000002">
    <property type="protein sequence ID" value="EIT69628.1"/>
    <property type="molecule type" value="Genomic_DNA"/>
</dbReference>
<dbReference type="Proteomes" id="UP000003704">
    <property type="component" value="Unassembled WGS sequence"/>
</dbReference>
<evidence type="ECO:0000256" key="7">
    <source>
        <dbReference type="ARBA" id="ARBA00033135"/>
    </source>
</evidence>
<comment type="caution">
    <text evidence="8">The sequence shown here is derived from an EMBL/GenBank/DDBJ whole genome shotgun (WGS) entry which is preliminary data.</text>
</comment>
<keyword evidence="4" id="KW-0805">Transcription regulation</keyword>
<accession>I8T7B2</accession>
<protein>
    <recommendedName>
        <fullName evidence="2">Toxin CcdB</fullName>
    </recommendedName>
    <alternativeName>
        <fullName evidence="7">Cytotoxic protein CcdB</fullName>
    </alternativeName>
    <alternativeName>
        <fullName evidence="6">Protein LetD</fullName>
    </alternativeName>
</protein>
<dbReference type="RefSeq" id="WP_007186149.1">
    <property type="nucleotide sequence ID" value="NZ_AKGD01000002.1"/>
</dbReference>
<keyword evidence="5" id="KW-0804">Transcription</keyword>
<gene>
    <name evidence="8" type="ORF">WQQ_32100</name>
</gene>
<dbReference type="GO" id="GO:0006276">
    <property type="term" value="P:plasmid maintenance"/>
    <property type="evidence" value="ECO:0007669"/>
    <property type="project" value="InterPro"/>
</dbReference>
<evidence type="ECO:0000256" key="5">
    <source>
        <dbReference type="ARBA" id="ARBA00023163"/>
    </source>
</evidence>
<name>I8T7B2_9GAMM</name>
<evidence type="ECO:0000313" key="8">
    <source>
        <dbReference type="EMBL" id="EIT69628.1"/>
    </source>
</evidence>
<sequence>MAQFDLYANPVPAARRLRPYLLEIQSDLLTGMQTTVVVPLLVLGAERSRFERLTPELQIGNERLRLWLPDILSVHRRALGRPIVNLSSERDRIIAALDHLISGF</sequence>
<organism evidence="8 9">
    <name type="scientific">Hydrocarboniphaga effusa AP103</name>
    <dbReference type="NCBI Taxonomy" id="1172194"/>
    <lineage>
        <taxon>Bacteria</taxon>
        <taxon>Pseudomonadati</taxon>
        <taxon>Pseudomonadota</taxon>
        <taxon>Gammaproteobacteria</taxon>
        <taxon>Nevskiales</taxon>
        <taxon>Nevskiaceae</taxon>
        <taxon>Hydrocarboniphaga</taxon>
    </lineage>
</organism>
<dbReference type="InterPro" id="IPR011067">
    <property type="entry name" value="Plasmid_toxin/cell-grow_inhib"/>
</dbReference>
<evidence type="ECO:0000256" key="3">
    <source>
        <dbReference type="ARBA" id="ARBA00022491"/>
    </source>
</evidence>
<dbReference type="Gene3D" id="2.30.30.110">
    <property type="match status" value="1"/>
</dbReference>
<reference evidence="8 9" key="1">
    <citation type="journal article" date="2012" name="J. Bacteriol.">
        <title>Genome Sequence of n-Alkane-Degrading Hydrocarboniphaga effusa Strain AP103T (ATCC BAA-332T).</title>
        <authorList>
            <person name="Chang H.K."/>
            <person name="Zylstra G.J."/>
            <person name="Chae J.C."/>
        </authorList>
    </citation>
    <scope>NUCLEOTIDE SEQUENCE [LARGE SCALE GENOMIC DNA]</scope>
    <source>
        <strain evidence="8 9">AP103</strain>
    </source>
</reference>
<dbReference type="AlphaFoldDB" id="I8T7B2"/>
<dbReference type="Pfam" id="PF01845">
    <property type="entry name" value="CcdB"/>
    <property type="match status" value="1"/>
</dbReference>
<dbReference type="InterPro" id="IPR002712">
    <property type="entry name" value="CcdB"/>
</dbReference>
<dbReference type="SUPFAM" id="SSF50118">
    <property type="entry name" value="Cell growth inhibitor/plasmid maintenance toxic component"/>
    <property type="match status" value="1"/>
</dbReference>
<evidence type="ECO:0000256" key="6">
    <source>
        <dbReference type="ARBA" id="ARBA00029628"/>
    </source>
</evidence>
<keyword evidence="9" id="KW-1185">Reference proteome</keyword>
<dbReference type="STRING" id="1172194.WQQ_32100"/>
<keyword evidence="3" id="KW-0678">Repressor</keyword>
<evidence type="ECO:0000256" key="4">
    <source>
        <dbReference type="ARBA" id="ARBA00023015"/>
    </source>
</evidence>
<evidence type="ECO:0000313" key="9">
    <source>
        <dbReference type="Proteomes" id="UP000003704"/>
    </source>
</evidence>
<dbReference type="OrthoDB" id="9813510at2"/>